<keyword evidence="2 6" id="KW-0808">Transferase</keyword>
<sequence>MVASSPAFAKALQAYQRGELQNCLDQLGPLLRRQAPDANVLLVAAQCHTKLDQKLEAARLYARVADAQPANRRMFQLLAARLYSQLDMAEQGLALMRQIAGPDAGGQKDALFQSFDMEENKTFRRLLRSQLCLDEIEASDTWVRHGAEVGTDPAFLTMDDPYDHMLWCEQEEINSRQMKMAAGKPFTAESRRNRRALPHRFGDKIRVGYLSSDFADQHPTMRLFQGVLLGHDSSKFEIHLFCHTPEDIRAQDHGLRRTYPNLHDILAMDDATARDFIRSFDLDILVDLKGHTRDVRADLINSGLARIQVAYLGFPGSAYGIDCDYAISDPIVTPDRSKAFYHEKLCRLPETYQANDNVHRPLPPPASRAALGLPEDAFVLASFNMVRKITPQTARLWARLLKAIPGSVLWMLCSGKQRQANFTAFMAGCGIEPERLFFTVAESYIPHIARLQAADLGLDTHPYNGHTTTSDKLWAGLPVITFKGSNFASRVSESLLTALGVPQLVAETPDAMVDLAAELARDRATLAALRQRIAENRLHAPLFDTARFTQHLERAFEMMVEREKAGLEPDHIDVPALAPRLTSFRA</sequence>
<dbReference type="EMBL" id="MKIN01000024">
    <property type="protein sequence ID" value="OLP48230.1"/>
    <property type="molecule type" value="Genomic_DNA"/>
</dbReference>
<evidence type="ECO:0000313" key="9">
    <source>
        <dbReference type="Proteomes" id="UP000544107"/>
    </source>
</evidence>
<protein>
    <submittedName>
        <fullName evidence="6">Putative O-linked N-acetylglucosamine transferase (SPINDLY family)</fullName>
    </submittedName>
</protein>
<dbReference type="STRING" id="887144.BJF91_08840"/>
<evidence type="ECO:0000313" key="8">
    <source>
        <dbReference type="Proteomes" id="UP000185598"/>
    </source>
</evidence>
<evidence type="ECO:0000256" key="3">
    <source>
        <dbReference type="ARBA" id="ARBA00022737"/>
    </source>
</evidence>
<dbReference type="Gene3D" id="3.40.50.11380">
    <property type="match status" value="1"/>
</dbReference>
<evidence type="ECO:0000256" key="2">
    <source>
        <dbReference type="ARBA" id="ARBA00022679"/>
    </source>
</evidence>
<dbReference type="PANTHER" id="PTHR44366:SF1">
    <property type="entry name" value="UDP-N-ACETYLGLUCOSAMINE--PEPTIDE N-ACETYLGLUCOSAMINYLTRANSFERASE 110 KDA SUBUNIT"/>
    <property type="match status" value="1"/>
</dbReference>
<proteinExistence type="predicted"/>
<dbReference type="SUPFAM" id="SSF53756">
    <property type="entry name" value="UDP-Glycosyltransferase/glycogen phosphorylase"/>
    <property type="match status" value="1"/>
</dbReference>
<reference evidence="6 9" key="2">
    <citation type="submission" date="2020-08" db="EMBL/GenBank/DDBJ databases">
        <title>Genomic Encyclopedia of Type Strains, Phase IV (KMG-IV): sequencing the most valuable type-strain genomes for metagenomic binning, comparative biology and taxonomic classification.</title>
        <authorList>
            <person name="Goeker M."/>
        </authorList>
    </citation>
    <scope>NUCLEOTIDE SEQUENCE [LARGE SCALE GENOMIC DNA]</scope>
    <source>
        <strain evidence="6 9">DSM 100021</strain>
    </source>
</reference>
<evidence type="ECO:0000313" key="7">
    <source>
        <dbReference type="EMBL" id="OLP48230.1"/>
    </source>
</evidence>
<comment type="caution">
    <text evidence="7">The sequence shown here is derived from an EMBL/GenBank/DDBJ whole genome shotgun (WGS) entry which is preliminary data.</text>
</comment>
<keyword evidence="4" id="KW-0802">TPR repeat</keyword>
<evidence type="ECO:0000259" key="5">
    <source>
        <dbReference type="Pfam" id="PF13844"/>
    </source>
</evidence>
<evidence type="ECO:0000256" key="1">
    <source>
        <dbReference type="ARBA" id="ARBA00004922"/>
    </source>
</evidence>
<dbReference type="OrthoDB" id="146908at2"/>
<dbReference type="EMBL" id="JACIED010000002">
    <property type="protein sequence ID" value="MBB4007908.1"/>
    <property type="molecule type" value="Genomic_DNA"/>
</dbReference>
<dbReference type="Proteomes" id="UP000544107">
    <property type="component" value="Unassembled WGS sequence"/>
</dbReference>
<dbReference type="Gene3D" id="1.25.40.10">
    <property type="entry name" value="Tetratricopeptide repeat domain"/>
    <property type="match status" value="1"/>
</dbReference>
<accession>A0A1Q9A0X4</accession>
<feature type="domain" description="O-GlcNAc transferase C-terminal" evidence="5">
    <location>
        <begin position="201"/>
        <end position="357"/>
    </location>
</feature>
<dbReference type="AlphaFoldDB" id="A0A1Q9A0X4"/>
<dbReference type="Proteomes" id="UP000185598">
    <property type="component" value="Unassembled WGS sequence"/>
</dbReference>
<dbReference type="Pfam" id="PF13844">
    <property type="entry name" value="Glyco_transf_41"/>
    <property type="match status" value="2"/>
</dbReference>
<dbReference type="GO" id="GO:0006493">
    <property type="term" value="P:protein O-linked glycosylation"/>
    <property type="evidence" value="ECO:0007669"/>
    <property type="project" value="InterPro"/>
</dbReference>
<feature type="domain" description="O-GlcNAc transferase C-terminal" evidence="5">
    <location>
        <begin position="366"/>
        <end position="552"/>
    </location>
</feature>
<dbReference type="InterPro" id="IPR011990">
    <property type="entry name" value="TPR-like_helical_dom_sf"/>
</dbReference>
<dbReference type="RefSeq" id="WP_075616285.1">
    <property type="nucleotide sequence ID" value="NZ_JACIED010000002.1"/>
</dbReference>
<keyword evidence="3" id="KW-0677">Repeat</keyword>
<dbReference type="InterPro" id="IPR029489">
    <property type="entry name" value="OGT/SEC/SPY_C"/>
</dbReference>
<dbReference type="PANTHER" id="PTHR44366">
    <property type="entry name" value="UDP-N-ACETYLGLUCOSAMINE--PEPTIDE N-ACETYLGLUCOSAMINYLTRANSFERASE 110 KDA SUBUNIT"/>
    <property type="match status" value="1"/>
</dbReference>
<gene>
    <name evidence="7" type="ORF">BJF91_08840</name>
    <name evidence="6" type="ORF">GGQ71_002171</name>
</gene>
<dbReference type="GO" id="GO:0097363">
    <property type="term" value="F:protein O-acetylglucosaminyltransferase activity"/>
    <property type="evidence" value="ECO:0007669"/>
    <property type="project" value="TreeGrafter"/>
</dbReference>
<organism evidence="7 8">
    <name type="scientific">Allorhizobium taibaishanense</name>
    <dbReference type="NCBI Taxonomy" id="887144"/>
    <lineage>
        <taxon>Bacteria</taxon>
        <taxon>Pseudomonadati</taxon>
        <taxon>Pseudomonadota</taxon>
        <taxon>Alphaproteobacteria</taxon>
        <taxon>Hyphomicrobiales</taxon>
        <taxon>Rhizobiaceae</taxon>
        <taxon>Rhizobium/Agrobacterium group</taxon>
        <taxon>Allorhizobium</taxon>
    </lineage>
</organism>
<keyword evidence="8" id="KW-1185">Reference proteome</keyword>
<evidence type="ECO:0000313" key="6">
    <source>
        <dbReference type="EMBL" id="MBB4007908.1"/>
    </source>
</evidence>
<evidence type="ECO:0000256" key="4">
    <source>
        <dbReference type="ARBA" id="ARBA00022803"/>
    </source>
</evidence>
<dbReference type="Gene3D" id="3.40.50.2000">
    <property type="entry name" value="Glycogen Phosphorylase B"/>
    <property type="match status" value="1"/>
</dbReference>
<comment type="pathway">
    <text evidence="1">Protein modification; protein glycosylation.</text>
</comment>
<reference evidence="7 8" key="1">
    <citation type="submission" date="2016-09" db="EMBL/GenBank/DDBJ databases">
        <title>Rhizobium oryziradicis sp. nov., isolated from the root of rice.</title>
        <authorList>
            <person name="Zhao J."/>
            <person name="Zhang X."/>
        </authorList>
    </citation>
    <scope>NUCLEOTIDE SEQUENCE [LARGE SCALE GENOMIC DNA]</scope>
    <source>
        <strain evidence="7 8">14971</strain>
    </source>
</reference>
<name>A0A1Q9A0X4_9HYPH</name>
<dbReference type="InterPro" id="IPR037919">
    <property type="entry name" value="OGT"/>
</dbReference>